<sequence length="241" mass="26651">MFGFFSTCTVTVCCFIFGSTRAENNCGLSRTWLETVSVTMDIRKNGFHRELVTTVDFSPGFPDGLEALLVYSLPNGIYIDPYQLASLKEEAGLQVLLSSPVDLEAPAHMSEKATTFVYLLLDQGGLRATVPIHGRYHKPSLAGKSFEHVKIELPKLKLRTNTCEHLLSFPPYKMVDAPCSVQNVSMCHWLEIQLLKDPDPVSFPLPLGDGSLVVPVCAGNLMVTLLCFIVLSRSIWTHGVF</sequence>
<proteinExistence type="predicted"/>
<protein>
    <submittedName>
        <fullName evidence="1">Uncharacterized protein</fullName>
    </submittedName>
</protein>
<accession>A0ACC2FNE6</accession>
<name>A0ACC2FNE6_DALPE</name>
<organism evidence="1 2">
    <name type="scientific">Dallia pectoralis</name>
    <name type="common">Alaska blackfish</name>
    <dbReference type="NCBI Taxonomy" id="75939"/>
    <lineage>
        <taxon>Eukaryota</taxon>
        <taxon>Metazoa</taxon>
        <taxon>Chordata</taxon>
        <taxon>Craniata</taxon>
        <taxon>Vertebrata</taxon>
        <taxon>Euteleostomi</taxon>
        <taxon>Actinopterygii</taxon>
        <taxon>Neopterygii</taxon>
        <taxon>Teleostei</taxon>
        <taxon>Protacanthopterygii</taxon>
        <taxon>Esociformes</taxon>
        <taxon>Umbridae</taxon>
        <taxon>Dallia</taxon>
    </lineage>
</organism>
<dbReference type="Proteomes" id="UP001157502">
    <property type="component" value="Chromosome 24"/>
</dbReference>
<evidence type="ECO:0000313" key="1">
    <source>
        <dbReference type="EMBL" id="KAJ7992929.1"/>
    </source>
</evidence>
<comment type="caution">
    <text evidence="1">The sequence shown here is derived from an EMBL/GenBank/DDBJ whole genome shotgun (WGS) entry which is preliminary data.</text>
</comment>
<evidence type="ECO:0000313" key="2">
    <source>
        <dbReference type="Proteomes" id="UP001157502"/>
    </source>
</evidence>
<keyword evidence="2" id="KW-1185">Reference proteome</keyword>
<gene>
    <name evidence="1" type="ORF">DPEC_G00267170</name>
</gene>
<dbReference type="EMBL" id="CM055751">
    <property type="protein sequence ID" value="KAJ7992929.1"/>
    <property type="molecule type" value="Genomic_DNA"/>
</dbReference>
<reference evidence="1" key="1">
    <citation type="submission" date="2021-05" db="EMBL/GenBank/DDBJ databases">
        <authorList>
            <person name="Pan Q."/>
            <person name="Jouanno E."/>
            <person name="Zahm M."/>
            <person name="Klopp C."/>
            <person name="Cabau C."/>
            <person name="Louis A."/>
            <person name="Berthelot C."/>
            <person name="Parey E."/>
            <person name="Roest Crollius H."/>
            <person name="Montfort J."/>
            <person name="Robinson-Rechavi M."/>
            <person name="Bouchez O."/>
            <person name="Lampietro C."/>
            <person name="Lopez Roques C."/>
            <person name="Donnadieu C."/>
            <person name="Postlethwait J."/>
            <person name="Bobe J."/>
            <person name="Dillon D."/>
            <person name="Chandos A."/>
            <person name="von Hippel F."/>
            <person name="Guiguen Y."/>
        </authorList>
    </citation>
    <scope>NUCLEOTIDE SEQUENCE</scope>
    <source>
        <strain evidence="1">YG-Jan2019</strain>
    </source>
</reference>